<gene>
    <name evidence="1" type="ORF">BDR25DRAFT_362775</name>
</gene>
<keyword evidence="2" id="KW-1185">Reference proteome</keyword>
<comment type="caution">
    <text evidence="1">The sequence shown here is derived from an EMBL/GenBank/DDBJ whole genome shotgun (WGS) entry which is preliminary data.</text>
</comment>
<evidence type="ECO:0000313" key="1">
    <source>
        <dbReference type="EMBL" id="KAF2463429.1"/>
    </source>
</evidence>
<evidence type="ECO:0000313" key="2">
    <source>
        <dbReference type="Proteomes" id="UP000799755"/>
    </source>
</evidence>
<reference evidence="1" key="1">
    <citation type="journal article" date="2020" name="Stud. Mycol.">
        <title>101 Dothideomycetes genomes: a test case for predicting lifestyles and emergence of pathogens.</title>
        <authorList>
            <person name="Haridas S."/>
            <person name="Albert R."/>
            <person name="Binder M."/>
            <person name="Bloem J."/>
            <person name="Labutti K."/>
            <person name="Salamov A."/>
            <person name="Andreopoulos B."/>
            <person name="Baker S."/>
            <person name="Barry K."/>
            <person name="Bills G."/>
            <person name="Bluhm B."/>
            <person name="Cannon C."/>
            <person name="Castanera R."/>
            <person name="Culley D."/>
            <person name="Daum C."/>
            <person name="Ezra D."/>
            <person name="Gonzalez J."/>
            <person name="Henrissat B."/>
            <person name="Kuo A."/>
            <person name="Liang C."/>
            <person name="Lipzen A."/>
            <person name="Lutzoni F."/>
            <person name="Magnuson J."/>
            <person name="Mondo S."/>
            <person name="Nolan M."/>
            <person name="Ohm R."/>
            <person name="Pangilinan J."/>
            <person name="Park H.-J."/>
            <person name="Ramirez L."/>
            <person name="Alfaro M."/>
            <person name="Sun H."/>
            <person name="Tritt A."/>
            <person name="Yoshinaga Y."/>
            <person name="Zwiers L.-H."/>
            <person name="Turgeon B."/>
            <person name="Goodwin S."/>
            <person name="Spatafora J."/>
            <person name="Crous P."/>
            <person name="Grigoriev I."/>
        </authorList>
    </citation>
    <scope>NUCLEOTIDE SEQUENCE</scope>
    <source>
        <strain evidence="1">ATCC 200398</strain>
    </source>
</reference>
<accession>A0ACB6Q914</accession>
<sequence>MAAVWGQPSYRGPGHACLAISPRFPDLVQSVDGYQAPWLHMAATLCRKSPSSRGSPPQPPLVGRTGSKSPILIPGLGCGFGNLGKRQVDHHDPARIGTRENLASPICGPICQKKGPPFTSTIMLANKPQSRRCFGLADSADTPLLTLKEEELPRRRLTGKEGIQHIDALSDSHHFRATWESDDWHRQPLCRCRVRFAQLLLHQANQTSQFQMCSSLAPLINDNSPVLHMPPLRHPFSSCVLTFHLLVITKNFLAQDFRTSTTVPTSRLATTQSDRFTPMPHRDMYILSSNRRSLFTPALPHNFPHGTRFRDTGQYQEATLTTPRSRPWQDAPTDTTKYPGALTSNYLVQSWFHMKDSVQSRNYISIHAALHPLDCLSFGLPAHLASRTRFHLNNNSPPISLSPLSSPSFPSRFDTTNIQPFLAQYLAETPVIPHWISPSSFEIADRIGKNMSGATQACGPRVVFKIAYRWRSHIMLAETYLGNHVTTLSKWWEGGAAKGLAVFIPPKIGSVMLNPVTVLSVLFLALRTLGPCENLKELPRSFNVCKTSTSLGSTCPPQGFQRGVVLYD</sequence>
<dbReference type="Proteomes" id="UP000799755">
    <property type="component" value="Unassembled WGS sequence"/>
</dbReference>
<dbReference type="EMBL" id="MU003550">
    <property type="protein sequence ID" value="KAF2463429.1"/>
    <property type="molecule type" value="Genomic_DNA"/>
</dbReference>
<protein>
    <submittedName>
        <fullName evidence="1">Uncharacterized protein</fullName>
    </submittedName>
</protein>
<organism evidence="1 2">
    <name type="scientific">Lindgomyces ingoldianus</name>
    <dbReference type="NCBI Taxonomy" id="673940"/>
    <lineage>
        <taxon>Eukaryota</taxon>
        <taxon>Fungi</taxon>
        <taxon>Dikarya</taxon>
        <taxon>Ascomycota</taxon>
        <taxon>Pezizomycotina</taxon>
        <taxon>Dothideomycetes</taxon>
        <taxon>Pleosporomycetidae</taxon>
        <taxon>Pleosporales</taxon>
        <taxon>Lindgomycetaceae</taxon>
        <taxon>Lindgomyces</taxon>
    </lineage>
</organism>
<name>A0ACB6Q914_9PLEO</name>
<proteinExistence type="predicted"/>